<organism evidence="1 2">
    <name type="scientific">Sphingomonas yantingensis</name>
    <dbReference type="NCBI Taxonomy" id="1241761"/>
    <lineage>
        <taxon>Bacteria</taxon>
        <taxon>Pseudomonadati</taxon>
        <taxon>Pseudomonadota</taxon>
        <taxon>Alphaproteobacteria</taxon>
        <taxon>Sphingomonadales</taxon>
        <taxon>Sphingomonadaceae</taxon>
        <taxon>Sphingomonas</taxon>
    </lineage>
</organism>
<accession>A0A7W9AST9</accession>
<evidence type="ECO:0000313" key="1">
    <source>
        <dbReference type="EMBL" id="MBB5699955.1"/>
    </source>
</evidence>
<dbReference type="EMBL" id="JACIJJ010000006">
    <property type="protein sequence ID" value="MBB5699955.1"/>
    <property type="molecule type" value="Genomic_DNA"/>
</dbReference>
<reference evidence="1 2" key="1">
    <citation type="submission" date="2020-08" db="EMBL/GenBank/DDBJ databases">
        <title>Genomic Encyclopedia of Type Strains, Phase IV (KMG-IV): sequencing the most valuable type-strain genomes for metagenomic binning, comparative biology and taxonomic classification.</title>
        <authorList>
            <person name="Goeker M."/>
        </authorList>
    </citation>
    <scope>NUCLEOTIDE SEQUENCE [LARGE SCALE GENOMIC DNA]</scope>
    <source>
        <strain evidence="1 2">DSM 27244</strain>
    </source>
</reference>
<evidence type="ECO:0000313" key="2">
    <source>
        <dbReference type="Proteomes" id="UP000557739"/>
    </source>
</evidence>
<dbReference type="AlphaFoldDB" id="A0A7W9AST9"/>
<name>A0A7W9AST9_9SPHN</name>
<comment type="caution">
    <text evidence="1">The sequence shown here is derived from an EMBL/GenBank/DDBJ whole genome shotgun (WGS) entry which is preliminary data.</text>
</comment>
<evidence type="ECO:0008006" key="3">
    <source>
        <dbReference type="Google" id="ProtNLM"/>
    </source>
</evidence>
<protein>
    <recommendedName>
        <fullName evidence="3">DUF429 domain-containing protein</fullName>
    </recommendedName>
</protein>
<proteinExistence type="predicted"/>
<keyword evidence="2" id="KW-1185">Reference proteome</keyword>
<dbReference type="Proteomes" id="UP000557739">
    <property type="component" value="Unassembled WGS sequence"/>
</dbReference>
<dbReference type="RefSeq" id="WP_221228596.1">
    <property type="nucleotide sequence ID" value="NZ_JACIJJ010000006.1"/>
</dbReference>
<gene>
    <name evidence="1" type="ORF">FHR19_003332</name>
</gene>
<sequence>MLNARSGTITVPAPDRFGHFVGIDWSGAAGERQRGIAVAMCAAGDATPTLVRPGHIWSRAEVLHWLIHELPLDAIVGLDLGASLPFADAGAFFPGWVDSPPDARALWATIEAIAAGDPHLSAGSFVDHPEIARHFRRHGGRKGEYFTGRGRLRVTEVAQREQGLNPYSNLNLVGAAQVGKSSLTGMRVLHRLAGRIAIWPFDPLPATGPVALEIYTSLAALAAGRPKGRAKMRNHAALDEALAMLGSEPTGGHGPIDDHKSDAILTAAWLRRDAHRPALWQPEGMTPEIGTTEGWTFGIA</sequence>